<reference evidence="8" key="2">
    <citation type="submission" date="2023-05" db="EMBL/GenBank/DDBJ databases">
        <authorList>
            <consortium name="Lawrence Berkeley National Laboratory"/>
            <person name="Steindorff A."/>
            <person name="Hensen N."/>
            <person name="Bonometti L."/>
            <person name="Westerberg I."/>
            <person name="Brannstrom I.O."/>
            <person name="Guillou S."/>
            <person name="Cros-Aarteil S."/>
            <person name="Calhoun S."/>
            <person name="Haridas S."/>
            <person name="Kuo A."/>
            <person name="Mondo S."/>
            <person name="Pangilinan J."/>
            <person name="Riley R."/>
            <person name="Labutti K."/>
            <person name="Andreopoulos B."/>
            <person name="Lipzen A."/>
            <person name="Chen C."/>
            <person name="Yanf M."/>
            <person name="Daum C."/>
            <person name="Ng V."/>
            <person name="Clum A."/>
            <person name="Ohm R."/>
            <person name="Martin F."/>
            <person name="Silar P."/>
            <person name="Natvig D."/>
            <person name="Lalanne C."/>
            <person name="Gautier V."/>
            <person name="Ament-Velasquez S.L."/>
            <person name="Kruys A."/>
            <person name="Hutchinson M.I."/>
            <person name="Powell A.J."/>
            <person name="Barry K."/>
            <person name="Miller A.N."/>
            <person name="Grigoriev I.V."/>
            <person name="Debuchy R."/>
            <person name="Gladieux P."/>
            <person name="Thoren M.H."/>
            <person name="Johannesson H."/>
        </authorList>
    </citation>
    <scope>NUCLEOTIDE SEQUENCE</scope>
    <source>
        <strain evidence="8">PSN243</strain>
    </source>
</reference>
<reference evidence="8" key="1">
    <citation type="journal article" date="2023" name="Mol. Phylogenet. Evol.">
        <title>Genome-scale phylogeny and comparative genomics of the fungal order Sordariales.</title>
        <authorList>
            <person name="Hensen N."/>
            <person name="Bonometti L."/>
            <person name="Westerberg I."/>
            <person name="Brannstrom I.O."/>
            <person name="Guillou S."/>
            <person name="Cros-Aarteil S."/>
            <person name="Calhoun S."/>
            <person name="Haridas S."/>
            <person name="Kuo A."/>
            <person name="Mondo S."/>
            <person name="Pangilinan J."/>
            <person name="Riley R."/>
            <person name="LaButti K."/>
            <person name="Andreopoulos B."/>
            <person name="Lipzen A."/>
            <person name="Chen C."/>
            <person name="Yan M."/>
            <person name="Daum C."/>
            <person name="Ng V."/>
            <person name="Clum A."/>
            <person name="Steindorff A."/>
            <person name="Ohm R.A."/>
            <person name="Martin F."/>
            <person name="Silar P."/>
            <person name="Natvig D.O."/>
            <person name="Lalanne C."/>
            <person name="Gautier V."/>
            <person name="Ament-Velasquez S.L."/>
            <person name="Kruys A."/>
            <person name="Hutchinson M.I."/>
            <person name="Powell A.J."/>
            <person name="Barry K."/>
            <person name="Miller A.N."/>
            <person name="Grigoriev I.V."/>
            <person name="Debuchy R."/>
            <person name="Gladieux P."/>
            <person name="Hiltunen Thoren M."/>
            <person name="Johannesson H."/>
        </authorList>
    </citation>
    <scope>NUCLEOTIDE SEQUENCE</scope>
    <source>
        <strain evidence="8">PSN243</strain>
    </source>
</reference>
<protein>
    <submittedName>
        <fullName evidence="8">Cytochrome P450</fullName>
    </submittedName>
</protein>
<evidence type="ECO:0000256" key="2">
    <source>
        <dbReference type="ARBA" id="ARBA00010617"/>
    </source>
</evidence>
<dbReference type="Proteomes" id="UP001321760">
    <property type="component" value="Unassembled WGS sequence"/>
</dbReference>
<evidence type="ECO:0000256" key="4">
    <source>
        <dbReference type="ARBA" id="ARBA00023004"/>
    </source>
</evidence>
<keyword evidence="4 6" id="KW-0408">Iron</keyword>
<dbReference type="AlphaFoldDB" id="A0AAV9FXJ2"/>
<dbReference type="GO" id="GO:0020037">
    <property type="term" value="F:heme binding"/>
    <property type="evidence" value="ECO:0007669"/>
    <property type="project" value="InterPro"/>
</dbReference>
<keyword evidence="7" id="KW-1133">Transmembrane helix</keyword>
<keyword evidence="9" id="KW-1185">Reference proteome</keyword>
<dbReference type="InterPro" id="IPR053007">
    <property type="entry name" value="CYP450_monoxygenase_sec-met"/>
</dbReference>
<keyword evidence="7" id="KW-0812">Transmembrane</keyword>
<organism evidence="8 9">
    <name type="scientific">Podospora aff. communis PSN243</name>
    <dbReference type="NCBI Taxonomy" id="3040156"/>
    <lineage>
        <taxon>Eukaryota</taxon>
        <taxon>Fungi</taxon>
        <taxon>Dikarya</taxon>
        <taxon>Ascomycota</taxon>
        <taxon>Pezizomycotina</taxon>
        <taxon>Sordariomycetes</taxon>
        <taxon>Sordariomycetidae</taxon>
        <taxon>Sordariales</taxon>
        <taxon>Podosporaceae</taxon>
        <taxon>Podospora</taxon>
    </lineage>
</organism>
<evidence type="ECO:0000256" key="7">
    <source>
        <dbReference type="SAM" id="Phobius"/>
    </source>
</evidence>
<keyword evidence="3 6" id="KW-0479">Metal-binding</keyword>
<keyword evidence="7" id="KW-0472">Membrane</keyword>
<comment type="cofactor">
    <cofactor evidence="1 6">
        <name>heme</name>
        <dbReference type="ChEBI" id="CHEBI:30413"/>
    </cofactor>
</comment>
<comment type="caution">
    <text evidence="8">The sequence shown here is derived from an EMBL/GenBank/DDBJ whole genome shotgun (WGS) entry which is preliminary data.</text>
</comment>
<dbReference type="GO" id="GO:0005506">
    <property type="term" value="F:iron ion binding"/>
    <property type="evidence" value="ECO:0007669"/>
    <property type="project" value="InterPro"/>
</dbReference>
<dbReference type="PANTHER" id="PTHR47582">
    <property type="entry name" value="P450, PUTATIVE (EUROFUNG)-RELATED"/>
    <property type="match status" value="1"/>
</dbReference>
<evidence type="ECO:0000256" key="6">
    <source>
        <dbReference type="PIRSR" id="PIRSR602403-1"/>
    </source>
</evidence>
<evidence type="ECO:0000256" key="5">
    <source>
        <dbReference type="ARBA" id="ARBA00023033"/>
    </source>
</evidence>
<name>A0AAV9FXJ2_9PEZI</name>
<proteinExistence type="inferred from homology"/>
<dbReference type="InterPro" id="IPR036396">
    <property type="entry name" value="Cyt_P450_sf"/>
</dbReference>
<keyword evidence="6" id="KW-0349">Heme</keyword>
<dbReference type="GO" id="GO:0016705">
    <property type="term" value="F:oxidoreductase activity, acting on paired donors, with incorporation or reduction of molecular oxygen"/>
    <property type="evidence" value="ECO:0007669"/>
    <property type="project" value="InterPro"/>
</dbReference>
<dbReference type="InterPro" id="IPR002403">
    <property type="entry name" value="Cyt_P450_E_grp-IV"/>
</dbReference>
<keyword evidence="5" id="KW-0503">Monooxygenase</keyword>
<accession>A0AAV9FXJ2</accession>
<comment type="similarity">
    <text evidence="2">Belongs to the cytochrome P450 family.</text>
</comment>
<dbReference type="SUPFAM" id="SSF48264">
    <property type="entry name" value="Cytochrome P450"/>
    <property type="match status" value="1"/>
</dbReference>
<dbReference type="InterPro" id="IPR001128">
    <property type="entry name" value="Cyt_P450"/>
</dbReference>
<evidence type="ECO:0000256" key="1">
    <source>
        <dbReference type="ARBA" id="ARBA00001971"/>
    </source>
</evidence>
<feature type="transmembrane region" description="Helical" evidence="7">
    <location>
        <begin position="6"/>
        <end position="24"/>
    </location>
</feature>
<dbReference type="PRINTS" id="PR00465">
    <property type="entry name" value="EP450IV"/>
</dbReference>
<dbReference type="PANTHER" id="PTHR47582:SF1">
    <property type="entry name" value="P450, PUTATIVE (EUROFUNG)-RELATED"/>
    <property type="match status" value="1"/>
</dbReference>
<dbReference type="Pfam" id="PF00067">
    <property type="entry name" value="p450"/>
    <property type="match status" value="1"/>
</dbReference>
<dbReference type="Gene3D" id="1.10.630.10">
    <property type="entry name" value="Cytochrome P450"/>
    <property type="match status" value="1"/>
</dbReference>
<dbReference type="EMBL" id="MU866033">
    <property type="protein sequence ID" value="KAK4442106.1"/>
    <property type="molecule type" value="Genomic_DNA"/>
</dbReference>
<feature type="binding site" description="axial binding residue" evidence="6">
    <location>
        <position position="433"/>
    </location>
    <ligand>
        <name>heme</name>
        <dbReference type="ChEBI" id="CHEBI:30413"/>
    </ligand>
    <ligandPart>
        <name>Fe</name>
        <dbReference type="ChEBI" id="CHEBI:18248"/>
    </ligandPart>
</feature>
<keyword evidence="5" id="KW-0560">Oxidoreductase</keyword>
<evidence type="ECO:0000313" key="9">
    <source>
        <dbReference type="Proteomes" id="UP001321760"/>
    </source>
</evidence>
<sequence length="494" mass="53983">MLFSLSPTTVFSLFFSVVIITLLVSKLRRGPGPPEPPTVHVPLLSILRHGSQLLEHLAVQNLDSTPHGIFTASFFFGLFKAYVVTSPEVTLQIQSRSSARDFSFVPFFFLTNMGGTRGDSFGKLIGDDGGVTFKGDFHDAHVTNLTLGVKHDGLMDQVVQAASVFVERLQAEVGTEGKNLDIWLWLKEAGAVSVGRAIWGPRSPYSVNEGLWEDLWTFVRWYEPMKCTIAGVVPWASEGTKARDRVTAAFYQFALEGSASMSSPLAQSREKCFMNRGLNDAELAACAISMSVGQIQLVSLVYSAIARITQYPGLLDRIRQEIDAQGEESDFTQTAGKCPLLLSAVHETLRLGSLGVTIRNVLADHEITMKGDGTTYQLRKGGMVWASGRAIHGSPVVHRDPECFVPGRFLAYRFPETQIPEAFRTFSGGGNICLGRHVARDAATCLVAIMLMRFDYTPAEAGGLNIPDLSTFAFQQGISHPTGNTTVNVRARRG</sequence>
<gene>
    <name evidence="8" type="ORF">QBC34DRAFT_499909</name>
</gene>
<evidence type="ECO:0000256" key="3">
    <source>
        <dbReference type="ARBA" id="ARBA00022723"/>
    </source>
</evidence>
<dbReference type="GO" id="GO:0004497">
    <property type="term" value="F:monooxygenase activity"/>
    <property type="evidence" value="ECO:0007669"/>
    <property type="project" value="UniProtKB-KW"/>
</dbReference>
<evidence type="ECO:0000313" key="8">
    <source>
        <dbReference type="EMBL" id="KAK4442106.1"/>
    </source>
</evidence>